<organism evidence="2 3">
    <name type="scientific">Nocardia suismassiliense</name>
    <dbReference type="NCBI Taxonomy" id="2077092"/>
    <lineage>
        <taxon>Bacteria</taxon>
        <taxon>Bacillati</taxon>
        <taxon>Actinomycetota</taxon>
        <taxon>Actinomycetes</taxon>
        <taxon>Mycobacteriales</taxon>
        <taxon>Nocardiaceae</taxon>
        <taxon>Nocardia</taxon>
    </lineage>
</organism>
<comment type="caution">
    <text evidence="2">The sequence shown here is derived from an EMBL/GenBank/DDBJ whole genome shotgun (WGS) entry which is preliminary data.</text>
</comment>
<sequence length="66" mass="7271">MGNSEDVPQDGGDVITREYGIGQAGLQPRHRRGSMVTEEHYVEREWLVPDSSAALARFAGERRTAG</sequence>
<accession>A0ABW6QXR9</accession>
<dbReference type="RefSeq" id="WP_387721027.1">
    <property type="nucleotide sequence ID" value="NZ_JBIAPI010000007.1"/>
</dbReference>
<proteinExistence type="predicted"/>
<evidence type="ECO:0000313" key="2">
    <source>
        <dbReference type="EMBL" id="MFF3226064.1"/>
    </source>
</evidence>
<dbReference type="Proteomes" id="UP001601948">
    <property type="component" value="Unassembled WGS sequence"/>
</dbReference>
<name>A0ABW6QXR9_9NOCA</name>
<protein>
    <submittedName>
        <fullName evidence="2">Uncharacterized protein</fullName>
    </submittedName>
</protein>
<keyword evidence="3" id="KW-1185">Reference proteome</keyword>
<gene>
    <name evidence="2" type="ORF">ACFYV7_24920</name>
</gene>
<feature type="region of interest" description="Disordered" evidence="1">
    <location>
        <begin position="1"/>
        <end position="34"/>
    </location>
</feature>
<evidence type="ECO:0000313" key="3">
    <source>
        <dbReference type="Proteomes" id="UP001601948"/>
    </source>
</evidence>
<dbReference type="EMBL" id="JBIAPI010000007">
    <property type="protein sequence ID" value="MFF3226064.1"/>
    <property type="molecule type" value="Genomic_DNA"/>
</dbReference>
<evidence type="ECO:0000256" key="1">
    <source>
        <dbReference type="SAM" id="MobiDB-lite"/>
    </source>
</evidence>
<reference evidence="2 3" key="1">
    <citation type="submission" date="2024-10" db="EMBL/GenBank/DDBJ databases">
        <title>The Natural Products Discovery Center: Release of the First 8490 Sequenced Strains for Exploring Actinobacteria Biosynthetic Diversity.</title>
        <authorList>
            <person name="Kalkreuter E."/>
            <person name="Kautsar S.A."/>
            <person name="Yang D."/>
            <person name="Bader C.D."/>
            <person name="Teijaro C.N."/>
            <person name="Fluegel L."/>
            <person name="Davis C.M."/>
            <person name="Simpson J.R."/>
            <person name="Lauterbach L."/>
            <person name="Steele A.D."/>
            <person name="Gui C."/>
            <person name="Meng S."/>
            <person name="Li G."/>
            <person name="Viehrig K."/>
            <person name="Ye F."/>
            <person name="Su P."/>
            <person name="Kiefer A.F."/>
            <person name="Nichols A."/>
            <person name="Cepeda A.J."/>
            <person name="Yan W."/>
            <person name="Fan B."/>
            <person name="Jiang Y."/>
            <person name="Adhikari A."/>
            <person name="Zheng C.-J."/>
            <person name="Schuster L."/>
            <person name="Cowan T.M."/>
            <person name="Smanski M.J."/>
            <person name="Chevrette M.G."/>
            <person name="De Carvalho L.P.S."/>
            <person name="Shen B."/>
        </authorList>
    </citation>
    <scope>NUCLEOTIDE SEQUENCE [LARGE SCALE GENOMIC DNA]</scope>
    <source>
        <strain evidence="2 3">NPDC003040</strain>
    </source>
</reference>